<keyword evidence="1" id="KW-0732">Signal</keyword>
<dbReference type="PROSITE" id="PS51257">
    <property type="entry name" value="PROKAR_LIPOPROTEIN"/>
    <property type="match status" value="1"/>
</dbReference>
<accession>A0A0C9S3F3</accession>
<feature type="signal peptide" evidence="1">
    <location>
        <begin position="1"/>
        <end position="22"/>
    </location>
</feature>
<reference evidence="2" key="1">
    <citation type="journal article" date="2015" name="PLoS ONE">
        <title>An Insight into the Sialome of the Lone Star Tick, Amblyomma americanum, with a Glimpse on Its Time Dependent Gene Expression.</title>
        <authorList>
            <person name="Karim S."/>
            <person name="Ribeiro J.M."/>
        </authorList>
    </citation>
    <scope>NUCLEOTIDE SEQUENCE</scope>
    <source>
        <tissue evidence="2">Salivary gland</tissue>
    </source>
</reference>
<proteinExistence type="evidence at transcript level"/>
<dbReference type="EMBL" id="GBZX01001111">
    <property type="protein sequence ID" value="JAG91629.1"/>
    <property type="molecule type" value="mRNA"/>
</dbReference>
<protein>
    <submittedName>
        <fullName evidence="2">Putative secreted protein</fullName>
    </submittedName>
</protein>
<evidence type="ECO:0000256" key="1">
    <source>
        <dbReference type="SAM" id="SignalP"/>
    </source>
</evidence>
<sequence>MASLKLEITMLLCAVIACYVLGKQQVVSNVVLQPFFWWNLNHVRCSFSQVRQTGDVAEWLPPKSLAMHRNNKNAVPLTFLEQFESIELPTVRTDYLCKHV</sequence>
<organism evidence="2">
    <name type="scientific">Amblyomma americanum</name>
    <name type="common">Lone star tick</name>
    <dbReference type="NCBI Taxonomy" id="6943"/>
    <lineage>
        <taxon>Eukaryota</taxon>
        <taxon>Metazoa</taxon>
        <taxon>Ecdysozoa</taxon>
        <taxon>Arthropoda</taxon>
        <taxon>Chelicerata</taxon>
        <taxon>Arachnida</taxon>
        <taxon>Acari</taxon>
        <taxon>Parasitiformes</taxon>
        <taxon>Ixodida</taxon>
        <taxon>Ixodoidea</taxon>
        <taxon>Ixodidae</taxon>
        <taxon>Amblyomminae</taxon>
        <taxon>Amblyomma</taxon>
    </lineage>
</organism>
<dbReference type="AlphaFoldDB" id="A0A0C9S3F3"/>
<feature type="chain" id="PRO_5002212733" evidence="1">
    <location>
        <begin position="23"/>
        <end position="100"/>
    </location>
</feature>
<evidence type="ECO:0000313" key="2">
    <source>
        <dbReference type="EMBL" id="JAG91629.1"/>
    </source>
</evidence>
<name>A0A0C9S3F3_AMBAM</name>